<keyword evidence="2" id="KW-1133">Transmembrane helix</keyword>
<dbReference type="AlphaFoldDB" id="A0AAJ1EJQ4"/>
<evidence type="ECO:0000313" key="3">
    <source>
        <dbReference type="EMBL" id="MBZ0160230.1"/>
    </source>
</evidence>
<comment type="caution">
    <text evidence="3">The sequence shown here is derived from an EMBL/GenBank/DDBJ whole genome shotgun (WGS) entry which is preliminary data.</text>
</comment>
<gene>
    <name evidence="3" type="ORF">K8G79_08860</name>
</gene>
<evidence type="ECO:0000313" key="4">
    <source>
        <dbReference type="Proteomes" id="UP001197609"/>
    </source>
</evidence>
<evidence type="ECO:0000256" key="1">
    <source>
        <dbReference type="SAM" id="MobiDB-lite"/>
    </source>
</evidence>
<dbReference type="EMBL" id="JAIOIU010000105">
    <property type="protein sequence ID" value="MBZ0160230.1"/>
    <property type="molecule type" value="Genomic_DNA"/>
</dbReference>
<name>A0AAJ1EJQ4_9BACT</name>
<accession>A0AAJ1EJQ4</accession>
<dbReference type="Proteomes" id="UP001197609">
    <property type="component" value="Unassembled WGS sequence"/>
</dbReference>
<feature type="transmembrane region" description="Helical" evidence="2">
    <location>
        <begin position="6"/>
        <end position="23"/>
    </location>
</feature>
<organism evidence="3 4">
    <name type="scientific">Candidatus Methylomirabilis tolerans</name>
    <dbReference type="NCBI Taxonomy" id="3123416"/>
    <lineage>
        <taxon>Bacteria</taxon>
        <taxon>Candidatus Methylomirabilota</taxon>
        <taxon>Candidatus Methylomirabilia</taxon>
        <taxon>Candidatus Methylomirabilales</taxon>
        <taxon>Candidatus Methylomirabilaceae</taxon>
        <taxon>Candidatus Methylomirabilis</taxon>
    </lineage>
</organism>
<keyword evidence="2" id="KW-0812">Transmembrane</keyword>
<protein>
    <submittedName>
        <fullName evidence="3">Uncharacterized protein</fullName>
    </submittedName>
</protein>
<evidence type="ECO:0000256" key="2">
    <source>
        <dbReference type="SAM" id="Phobius"/>
    </source>
</evidence>
<feature type="region of interest" description="Disordered" evidence="1">
    <location>
        <begin position="56"/>
        <end position="96"/>
    </location>
</feature>
<feature type="compositionally biased region" description="Basic and acidic residues" evidence="1">
    <location>
        <begin position="61"/>
        <end position="80"/>
    </location>
</feature>
<keyword evidence="2" id="KW-0472">Membrane</keyword>
<sequence>MPVLQFIGIILIAFLLGLLLGRITKREAQKAVENSSKLEVGRVSLDFQRLTPLGPSEEEVAEHSAMDLSDLRPDQIREEPMANDQEEQQGLPPQTS</sequence>
<proteinExistence type="predicted"/>
<reference evidence="3 4" key="1">
    <citation type="journal article" date="2021" name="bioRxiv">
        <title>Unraveling nitrogen, sulfur and carbon metabolic pathways and microbial community transcriptional responses to substrate deprivation and toxicity stresses in a bioreactor mimicking anoxic brackish coastal sediment conditions.</title>
        <authorList>
            <person name="Martins P.D."/>
            <person name="Echeveste M.J."/>
            <person name="Arshad A."/>
            <person name="Kurth J."/>
            <person name="Ouboter H."/>
            <person name="Jetten M.S.M."/>
            <person name="Welte C.U."/>
        </authorList>
    </citation>
    <scope>NUCLEOTIDE SEQUENCE [LARGE SCALE GENOMIC DNA]</scope>
    <source>
        <strain evidence="3">MAG_38</strain>
    </source>
</reference>